<dbReference type="AlphaFoldDB" id="A0A9E7KC93"/>
<dbReference type="PANTHER" id="PTHR31798">
    <property type="entry name" value="HYDROXYPROLINE-RICH GLYCOPROTEIN-LIKE"/>
    <property type="match status" value="1"/>
</dbReference>
<organism evidence="1 2">
    <name type="scientific">Musa troglodytarum</name>
    <name type="common">fe'i banana</name>
    <dbReference type="NCBI Taxonomy" id="320322"/>
    <lineage>
        <taxon>Eukaryota</taxon>
        <taxon>Viridiplantae</taxon>
        <taxon>Streptophyta</taxon>
        <taxon>Embryophyta</taxon>
        <taxon>Tracheophyta</taxon>
        <taxon>Spermatophyta</taxon>
        <taxon>Magnoliopsida</taxon>
        <taxon>Liliopsida</taxon>
        <taxon>Zingiberales</taxon>
        <taxon>Musaceae</taxon>
        <taxon>Musa</taxon>
    </lineage>
</organism>
<name>A0A9E7KC93_9LILI</name>
<dbReference type="InterPro" id="IPR040420">
    <property type="entry name" value="At1g76660-like"/>
</dbReference>
<dbReference type="PANTHER" id="PTHR31798:SF10">
    <property type="entry name" value="OS02G0822000 PROTEIN"/>
    <property type="match status" value="1"/>
</dbReference>
<dbReference type="OrthoDB" id="1927968at2759"/>
<dbReference type="Proteomes" id="UP001055439">
    <property type="component" value="Chromosome 7"/>
</dbReference>
<accession>A0A9E7KC93</accession>
<proteinExistence type="predicted"/>
<protein>
    <submittedName>
        <fullName evidence="1">Hydroxyproline-rich glycoprotein family protein</fullName>
    </submittedName>
</protein>
<gene>
    <name evidence="1" type="ORF">MUK42_12571</name>
</gene>
<evidence type="ECO:0000313" key="2">
    <source>
        <dbReference type="Proteomes" id="UP001055439"/>
    </source>
</evidence>
<dbReference type="EMBL" id="CP097509">
    <property type="protein sequence ID" value="URE14993.1"/>
    <property type="molecule type" value="Genomic_DNA"/>
</dbReference>
<sequence>MLLQRCSSLLKAGSSRSRFRAYWCFGSHGNDRRISHTVVVPEPVFSLFDAPALKNASHPSEPTLLYVAPPFSPVSFLPSGASSAVQSPVCPLSPSVLLPSLCSPSGQVSIFAIELYANGTQLVSPPVVSTFTTKPSTAYCAPHQNPCIAEHLHLLRRVRCISSNPTSSILEAQIGCLISPSSGSSGSSWPLPDPEFYSCAGGYFQLFPIGIATRELTPTHAQNGGSLLDHQLSAAASIEESATMSKDNEHLVDHRASFE</sequence>
<keyword evidence="2" id="KW-1185">Reference proteome</keyword>
<evidence type="ECO:0000313" key="1">
    <source>
        <dbReference type="EMBL" id="URE14993.1"/>
    </source>
</evidence>
<reference evidence="1" key="1">
    <citation type="submission" date="2022-05" db="EMBL/GenBank/DDBJ databases">
        <title>The Musa troglodytarum L. genome provides insights into the mechanism of non-climacteric behaviour and enrichment of carotenoids.</title>
        <authorList>
            <person name="Wang J."/>
        </authorList>
    </citation>
    <scope>NUCLEOTIDE SEQUENCE</scope>
    <source>
        <tissue evidence="1">Leaf</tissue>
    </source>
</reference>